<reference evidence="2 4" key="1">
    <citation type="journal article" date="2015" name="Int. J. Syst. Evol. Microbiol.">
        <title>Complete genome sequence of Salinicoccus halodurans H3B36, isolated from the Qaidam Basin in China.</title>
        <authorList>
            <person name="Jiang K."/>
            <person name="Xue Y."/>
            <person name="Ma Y."/>
        </authorList>
    </citation>
    <scope>NUCLEOTIDE SEQUENCE [LARGE SCALE GENOMIC DNA]</scope>
    <source>
        <strain evidence="2 4">H3B36</strain>
    </source>
</reference>
<dbReference type="Pfam" id="PF10740">
    <property type="entry name" value="DUF2529"/>
    <property type="match status" value="1"/>
</dbReference>
<dbReference type="EMBL" id="FOTB01000002">
    <property type="protein sequence ID" value="SFK70024.1"/>
    <property type="molecule type" value="Genomic_DNA"/>
</dbReference>
<dbReference type="AlphaFoldDB" id="A0A0F7HLF8"/>
<dbReference type="Proteomes" id="UP000183090">
    <property type="component" value="Unassembled WGS sequence"/>
</dbReference>
<feature type="domain" description="DUF2529" evidence="1">
    <location>
        <begin position="1"/>
        <end position="166"/>
    </location>
</feature>
<proteinExistence type="predicted"/>
<reference evidence="3 5" key="3">
    <citation type="submission" date="2016-10" db="EMBL/GenBank/DDBJ databases">
        <authorList>
            <person name="Varghese N."/>
            <person name="Submissions S."/>
        </authorList>
    </citation>
    <scope>NUCLEOTIDE SEQUENCE [LARGE SCALE GENOMIC DNA]</scope>
    <source>
        <strain evidence="3 5">CGMCC 1.6501</strain>
    </source>
</reference>
<gene>
    <name evidence="2" type="ORF">AAT16_11775</name>
    <name evidence="3" type="ORF">SAMN05216235_1279</name>
</gene>
<accession>A0A0F7HLF8</accession>
<dbReference type="KEGG" id="shv:AAT16_11775"/>
<dbReference type="InterPro" id="IPR019676">
    <property type="entry name" value="DUF2529"/>
</dbReference>
<name>A0A0F7HLF8_9STAP</name>
<organism evidence="3 5">
    <name type="scientific">Salinicoccus halodurans</name>
    <dbReference type="NCBI Taxonomy" id="407035"/>
    <lineage>
        <taxon>Bacteria</taxon>
        <taxon>Bacillati</taxon>
        <taxon>Bacillota</taxon>
        <taxon>Bacilli</taxon>
        <taxon>Bacillales</taxon>
        <taxon>Staphylococcaceae</taxon>
        <taxon>Salinicoccus</taxon>
    </lineage>
</organism>
<evidence type="ECO:0000259" key="1">
    <source>
        <dbReference type="Pfam" id="PF10740"/>
    </source>
</evidence>
<sequence>MDKILQTQLVNIYNHIDAQSEEIEMAARLLSQAVHSEGGIYIKTFHDIAGMENYLLEGTLSLPKVKRLDAISEVGSPDRVLVSADMFDEEVKAFVEALETADIEFVLVSNFNKHESEKMDRIHHYIDLSSPRPLIPTPNFDKIVNPYMSAFLYLYNHLYVLIDEMTNEDYWM</sequence>
<dbReference type="RefSeq" id="WP_046790987.1">
    <property type="nucleotide sequence ID" value="NZ_CP011366.1"/>
</dbReference>
<dbReference type="Proteomes" id="UP000034029">
    <property type="component" value="Chromosome"/>
</dbReference>
<evidence type="ECO:0000313" key="3">
    <source>
        <dbReference type="EMBL" id="SFK70024.1"/>
    </source>
</evidence>
<evidence type="ECO:0000313" key="5">
    <source>
        <dbReference type="Proteomes" id="UP000183090"/>
    </source>
</evidence>
<reference evidence="4" key="2">
    <citation type="submission" date="2015-04" db="EMBL/GenBank/DDBJ databases">
        <title>Complete genome sequence of Salinicoccus halodurans strain H3B36, isolated from the Qaidam basin of China.</title>
        <authorList>
            <person name="Ma Y."/>
            <person name="Jiang K."/>
            <person name="Xue Y."/>
        </authorList>
    </citation>
    <scope>NUCLEOTIDE SEQUENCE [LARGE SCALE GENOMIC DNA]</scope>
    <source>
        <strain evidence="4">H3B36</strain>
    </source>
</reference>
<dbReference type="EMBL" id="CP011366">
    <property type="protein sequence ID" value="AKG74808.1"/>
    <property type="molecule type" value="Genomic_DNA"/>
</dbReference>
<dbReference type="Gene3D" id="3.40.50.10490">
    <property type="entry name" value="Glucose-6-phosphate isomerase like protein, domain 1"/>
    <property type="match status" value="1"/>
</dbReference>
<evidence type="ECO:0000313" key="4">
    <source>
        <dbReference type="Proteomes" id="UP000034029"/>
    </source>
</evidence>
<protein>
    <recommendedName>
        <fullName evidence="1">DUF2529 domain-containing protein</fullName>
    </recommendedName>
</protein>
<dbReference type="OrthoDB" id="2737584at2"/>
<keyword evidence="4" id="KW-1185">Reference proteome</keyword>
<evidence type="ECO:0000313" key="2">
    <source>
        <dbReference type="EMBL" id="AKG74808.1"/>
    </source>
</evidence>